<dbReference type="STRING" id="100816.A0A175W7G1"/>
<dbReference type="EMBL" id="LCTW02000079">
    <property type="protein sequence ID" value="KXX79728.1"/>
    <property type="molecule type" value="Genomic_DNA"/>
</dbReference>
<gene>
    <name evidence="7" type="ORF">MMYC01_203787</name>
</gene>
<comment type="caution">
    <text evidence="7">The sequence shown here is derived from an EMBL/GenBank/DDBJ whole genome shotgun (WGS) entry which is preliminary data.</text>
</comment>
<keyword evidence="4" id="KW-0560">Oxidoreductase</keyword>
<feature type="domain" description="FAD-binding" evidence="6">
    <location>
        <begin position="17"/>
        <end position="337"/>
    </location>
</feature>
<evidence type="ECO:0000259" key="6">
    <source>
        <dbReference type="Pfam" id="PF01494"/>
    </source>
</evidence>
<keyword evidence="2" id="KW-0285">Flavoprotein</keyword>
<evidence type="ECO:0000256" key="4">
    <source>
        <dbReference type="ARBA" id="ARBA00023002"/>
    </source>
</evidence>
<dbReference type="VEuPathDB" id="FungiDB:MMYC01_203787"/>
<dbReference type="SUPFAM" id="SSF51905">
    <property type="entry name" value="FAD/NAD(P)-binding domain"/>
    <property type="match status" value="1"/>
</dbReference>
<dbReference type="Proteomes" id="UP000078237">
    <property type="component" value="Unassembled WGS sequence"/>
</dbReference>
<protein>
    <submittedName>
        <fullName evidence="7">6-hydroxynicotinate 3-monooxygenase</fullName>
    </submittedName>
</protein>
<evidence type="ECO:0000256" key="5">
    <source>
        <dbReference type="ARBA" id="ARBA00023033"/>
    </source>
</evidence>
<dbReference type="Pfam" id="PF01494">
    <property type="entry name" value="FAD_binding_3"/>
    <property type="match status" value="1"/>
</dbReference>
<evidence type="ECO:0000256" key="3">
    <source>
        <dbReference type="ARBA" id="ARBA00022827"/>
    </source>
</evidence>
<dbReference type="InterPro" id="IPR002938">
    <property type="entry name" value="FAD-bd"/>
</dbReference>
<dbReference type="OrthoDB" id="655030at2759"/>
<accession>A0A175W7G1</accession>
<evidence type="ECO:0000256" key="1">
    <source>
        <dbReference type="ARBA" id="ARBA00001974"/>
    </source>
</evidence>
<comment type="cofactor">
    <cofactor evidence="1">
        <name>FAD</name>
        <dbReference type="ChEBI" id="CHEBI:57692"/>
    </cofactor>
</comment>
<keyword evidence="8" id="KW-1185">Reference proteome</keyword>
<dbReference type="GO" id="GO:0004497">
    <property type="term" value="F:monooxygenase activity"/>
    <property type="evidence" value="ECO:0007669"/>
    <property type="project" value="UniProtKB-KW"/>
</dbReference>
<evidence type="ECO:0000256" key="2">
    <source>
        <dbReference type="ARBA" id="ARBA00022630"/>
    </source>
</evidence>
<dbReference type="AlphaFoldDB" id="A0A175W7G1"/>
<keyword evidence="3" id="KW-0274">FAD</keyword>
<dbReference type="PRINTS" id="PR00420">
    <property type="entry name" value="RNGMNOXGNASE"/>
</dbReference>
<evidence type="ECO:0000313" key="7">
    <source>
        <dbReference type="EMBL" id="KXX79728.1"/>
    </source>
</evidence>
<dbReference type="PANTHER" id="PTHR47178">
    <property type="entry name" value="MONOOXYGENASE, FAD-BINDING"/>
    <property type="match status" value="1"/>
</dbReference>
<keyword evidence="5" id="KW-0503">Monooxygenase</keyword>
<evidence type="ECO:0000313" key="8">
    <source>
        <dbReference type="Proteomes" id="UP000078237"/>
    </source>
</evidence>
<dbReference type="Gene3D" id="3.50.50.60">
    <property type="entry name" value="FAD/NAD(P)-binding domain"/>
    <property type="match status" value="1"/>
</dbReference>
<sequence length="351" mass="38845">MEDTHGKDEKGPAPLRIAIIGAGIGGLTLAQLLKQNHSLSVTVYERGTRQEAASSLTGFRILLSREMLATLRQRLPRDVVPFLENAVGTTPSKGQSIALLDQKGGVKLSLTPKEFREASSVSRWKLRTALLHGLDGVVRWETEFQGYEQRGQEVYVKLGDGSTAVYDLLVGADGAGSKVRKQLLPDAKRDSLGITVLYFKMPLTPETELMMPFGTGCMPSKVMAPRSSMVVSYFKDRTTPYTPFDLKSIDPDHSYLMCGLGCPTEDYLEHGASPQDMSPAKLKEFWLARTKRWHPLFRSLIAITVPETVYVANLKTQRTLKPWSSDNIVLLGDAAHRSVLCQRKESFSDSA</sequence>
<reference evidence="7 8" key="1">
    <citation type="journal article" date="2016" name="Genome Announc.">
        <title>Genome Sequence of Madurella mycetomatis mm55, Isolated from a Human Mycetoma Case in Sudan.</title>
        <authorList>
            <person name="Smit S."/>
            <person name="Derks M.F."/>
            <person name="Bervoets S."/>
            <person name="Fahal A."/>
            <person name="van Leeuwen W."/>
            <person name="van Belkum A."/>
            <person name="van de Sande W.W."/>
        </authorList>
    </citation>
    <scope>NUCLEOTIDE SEQUENCE [LARGE SCALE GENOMIC DNA]</scope>
    <source>
        <strain evidence="8">mm55</strain>
    </source>
</reference>
<proteinExistence type="predicted"/>
<dbReference type="InterPro" id="IPR036188">
    <property type="entry name" value="FAD/NAD-bd_sf"/>
</dbReference>
<dbReference type="PANTHER" id="PTHR47178:SF5">
    <property type="entry name" value="FAD-BINDING DOMAIN-CONTAINING PROTEIN"/>
    <property type="match status" value="1"/>
</dbReference>
<dbReference type="GO" id="GO:0071949">
    <property type="term" value="F:FAD binding"/>
    <property type="evidence" value="ECO:0007669"/>
    <property type="project" value="InterPro"/>
</dbReference>
<name>A0A175W7G1_9PEZI</name>
<organism evidence="7 8">
    <name type="scientific">Madurella mycetomatis</name>
    <dbReference type="NCBI Taxonomy" id="100816"/>
    <lineage>
        <taxon>Eukaryota</taxon>
        <taxon>Fungi</taxon>
        <taxon>Dikarya</taxon>
        <taxon>Ascomycota</taxon>
        <taxon>Pezizomycotina</taxon>
        <taxon>Sordariomycetes</taxon>
        <taxon>Sordariomycetidae</taxon>
        <taxon>Sordariales</taxon>
        <taxon>Sordariales incertae sedis</taxon>
        <taxon>Madurella</taxon>
    </lineage>
</organism>